<evidence type="ECO:0000256" key="1">
    <source>
        <dbReference type="SAM" id="MobiDB-lite"/>
    </source>
</evidence>
<reference evidence="2 3" key="1">
    <citation type="journal article" date="2018" name="Nat. Ecol. Evol.">
        <title>Pezizomycetes genomes reveal the molecular basis of ectomycorrhizal truffle lifestyle.</title>
        <authorList>
            <person name="Murat C."/>
            <person name="Payen T."/>
            <person name="Noel B."/>
            <person name="Kuo A."/>
            <person name="Morin E."/>
            <person name="Chen J."/>
            <person name="Kohler A."/>
            <person name="Krizsan K."/>
            <person name="Balestrini R."/>
            <person name="Da Silva C."/>
            <person name="Montanini B."/>
            <person name="Hainaut M."/>
            <person name="Levati E."/>
            <person name="Barry K.W."/>
            <person name="Belfiori B."/>
            <person name="Cichocki N."/>
            <person name="Clum A."/>
            <person name="Dockter R.B."/>
            <person name="Fauchery L."/>
            <person name="Guy J."/>
            <person name="Iotti M."/>
            <person name="Le Tacon F."/>
            <person name="Lindquist E.A."/>
            <person name="Lipzen A."/>
            <person name="Malagnac F."/>
            <person name="Mello A."/>
            <person name="Molinier V."/>
            <person name="Miyauchi S."/>
            <person name="Poulain J."/>
            <person name="Riccioni C."/>
            <person name="Rubini A."/>
            <person name="Sitrit Y."/>
            <person name="Splivallo R."/>
            <person name="Traeger S."/>
            <person name="Wang M."/>
            <person name="Zifcakova L."/>
            <person name="Wipf D."/>
            <person name="Zambonelli A."/>
            <person name="Paolocci F."/>
            <person name="Nowrousian M."/>
            <person name="Ottonello S."/>
            <person name="Baldrian P."/>
            <person name="Spatafora J.W."/>
            <person name="Henrissat B."/>
            <person name="Nagy L.G."/>
            <person name="Aury J.M."/>
            <person name="Wincker P."/>
            <person name="Grigoriev I.V."/>
            <person name="Bonfante P."/>
            <person name="Martin F.M."/>
        </authorList>
    </citation>
    <scope>NUCLEOTIDE SEQUENCE [LARGE SCALE GENOMIC DNA]</scope>
    <source>
        <strain evidence="2 3">RN42</strain>
    </source>
</reference>
<gene>
    <name evidence="2" type="ORF">BJ508DRAFT_332487</name>
</gene>
<organism evidence="2 3">
    <name type="scientific">Ascobolus immersus RN42</name>
    <dbReference type="NCBI Taxonomy" id="1160509"/>
    <lineage>
        <taxon>Eukaryota</taxon>
        <taxon>Fungi</taxon>
        <taxon>Dikarya</taxon>
        <taxon>Ascomycota</taxon>
        <taxon>Pezizomycotina</taxon>
        <taxon>Pezizomycetes</taxon>
        <taxon>Pezizales</taxon>
        <taxon>Ascobolaceae</taxon>
        <taxon>Ascobolus</taxon>
    </lineage>
</organism>
<name>A0A3N4HZD0_ASCIM</name>
<sequence>MGATTTAATTVATPTTTSTPATAPTTTTAENASGETTAAKKKKKKKKKSASSAAAAAAANAQPETDNQVGKLDGGSTLVICRNKHWKYISSFHGPWLQLPPEVLESLAYNNYYTPHPPLDPAIFFDLVRIRKLVDDATNLACRAASGVSTGGGGGMGMNGSGGGGGGGGDMFGWGYGFGGGGNGGGGGGGHTTRLSKERRHRMRELATQKLAKAYALDEIAASVAMMQSASTLEDVALHVLTRNPNDTNAKYVHFFHEKIPSRALAAGTSLKLLDDVIADEPSAPHPLRTKAITRGFVDDWRGAVVDLTAALANAKAKQRERDHLRKQYHPGDKLADEDLPSSVEKQILFHRASAYLTIAISHIDVALGPQPQPQQKLIDVSTEPTPPPTPPAATPQQEQARKLLVSNAKRAIRDYTRFLSFFSYSPGSSSSTPPPTFPISTLFSSPPPNLPKPEVTASVTYHPLLTDALHSLLLAHLLLHTPPTVLQGHARMVAHLASLCDGYPVFLASRSPARADWIEVLKSTDGEKWLGVGRWEGLCEALPLPQLESSEPLRIEGSQAGALRRLREETGGLGGVGRRELMPSDGRGSGMGGAGIGGIGGGGGGGGGWVGGGGGGAVRRWAQEDGREYPVSGERAGRLGRWVREGKGGGMGSGVGKGREKGLVGAVERLRIEGGGRSEERRWVVCEP</sequence>
<feature type="region of interest" description="Disordered" evidence="1">
    <location>
        <begin position="319"/>
        <end position="338"/>
    </location>
</feature>
<dbReference type="AlphaFoldDB" id="A0A3N4HZD0"/>
<dbReference type="STRING" id="1160509.A0A3N4HZD0"/>
<proteinExistence type="predicted"/>
<evidence type="ECO:0000313" key="2">
    <source>
        <dbReference type="EMBL" id="RPA75024.1"/>
    </source>
</evidence>
<feature type="compositionally biased region" description="Low complexity" evidence="1">
    <location>
        <begin position="50"/>
        <end position="59"/>
    </location>
</feature>
<dbReference type="Proteomes" id="UP000275078">
    <property type="component" value="Unassembled WGS sequence"/>
</dbReference>
<feature type="compositionally biased region" description="Low complexity" evidence="1">
    <location>
        <begin position="1"/>
        <end position="29"/>
    </location>
</feature>
<feature type="compositionally biased region" description="Basic and acidic residues" evidence="1">
    <location>
        <begin position="319"/>
        <end position="337"/>
    </location>
</feature>
<feature type="region of interest" description="Disordered" evidence="1">
    <location>
        <begin position="374"/>
        <end position="399"/>
    </location>
</feature>
<dbReference type="OrthoDB" id="420046at2759"/>
<feature type="compositionally biased region" description="Basic residues" evidence="1">
    <location>
        <begin position="39"/>
        <end position="49"/>
    </location>
</feature>
<feature type="region of interest" description="Disordered" evidence="1">
    <location>
        <begin position="1"/>
        <end position="72"/>
    </location>
</feature>
<evidence type="ECO:0000313" key="3">
    <source>
        <dbReference type="Proteomes" id="UP000275078"/>
    </source>
</evidence>
<accession>A0A3N4HZD0</accession>
<protein>
    <submittedName>
        <fullName evidence="2">Uncharacterized protein</fullName>
    </submittedName>
</protein>
<keyword evidence="3" id="KW-1185">Reference proteome</keyword>
<dbReference type="EMBL" id="ML119773">
    <property type="protein sequence ID" value="RPA75024.1"/>
    <property type="molecule type" value="Genomic_DNA"/>
</dbReference>
<feature type="compositionally biased region" description="Pro residues" evidence="1">
    <location>
        <begin position="385"/>
        <end position="394"/>
    </location>
</feature>